<gene>
    <name evidence="1" type="ORF">KP509_17G079600</name>
</gene>
<organism evidence="1 2">
    <name type="scientific">Ceratopteris richardii</name>
    <name type="common">Triangle waterfern</name>
    <dbReference type="NCBI Taxonomy" id="49495"/>
    <lineage>
        <taxon>Eukaryota</taxon>
        <taxon>Viridiplantae</taxon>
        <taxon>Streptophyta</taxon>
        <taxon>Embryophyta</taxon>
        <taxon>Tracheophyta</taxon>
        <taxon>Polypodiopsida</taxon>
        <taxon>Polypodiidae</taxon>
        <taxon>Polypodiales</taxon>
        <taxon>Pteridineae</taxon>
        <taxon>Pteridaceae</taxon>
        <taxon>Parkerioideae</taxon>
        <taxon>Ceratopteris</taxon>
    </lineage>
</organism>
<evidence type="ECO:0000313" key="1">
    <source>
        <dbReference type="EMBL" id="KAH7373925.1"/>
    </source>
</evidence>
<keyword evidence="2" id="KW-1185">Reference proteome</keyword>
<dbReference type="Proteomes" id="UP000825935">
    <property type="component" value="Chromosome 17"/>
</dbReference>
<proteinExistence type="predicted"/>
<dbReference type="AlphaFoldDB" id="A0A8T2SZZ9"/>
<comment type="caution">
    <text evidence="1">The sequence shown here is derived from an EMBL/GenBank/DDBJ whole genome shotgun (WGS) entry which is preliminary data.</text>
</comment>
<name>A0A8T2SZZ9_CERRI</name>
<dbReference type="EMBL" id="CM035422">
    <property type="protein sequence ID" value="KAH7373925.1"/>
    <property type="molecule type" value="Genomic_DNA"/>
</dbReference>
<sequence length="119" mass="14014">MEDEHARHDQFFESTMHCHEEDPIWNCTNYEYPKSNKGHYNTPVDVWAQSLIESNIQSLCLSCCRTDYEPYVLKMLSKPKSMITNTQFHIVFVLKEKSIKLPYHPISSRLCLISIISFL</sequence>
<protein>
    <submittedName>
        <fullName evidence="1">Uncharacterized protein</fullName>
    </submittedName>
</protein>
<evidence type="ECO:0000313" key="2">
    <source>
        <dbReference type="Proteomes" id="UP000825935"/>
    </source>
</evidence>
<reference evidence="1" key="1">
    <citation type="submission" date="2021-08" db="EMBL/GenBank/DDBJ databases">
        <title>WGS assembly of Ceratopteris richardii.</title>
        <authorList>
            <person name="Marchant D.B."/>
            <person name="Chen G."/>
            <person name="Jenkins J."/>
            <person name="Shu S."/>
            <person name="Leebens-Mack J."/>
            <person name="Grimwood J."/>
            <person name="Schmutz J."/>
            <person name="Soltis P."/>
            <person name="Soltis D."/>
            <person name="Chen Z.-H."/>
        </authorList>
    </citation>
    <scope>NUCLEOTIDE SEQUENCE</scope>
    <source>
        <strain evidence="1">Whitten #5841</strain>
        <tissue evidence="1">Leaf</tissue>
    </source>
</reference>
<accession>A0A8T2SZZ9</accession>